<protein>
    <submittedName>
        <fullName evidence="1">Uncharacterized protein</fullName>
    </submittedName>
</protein>
<evidence type="ECO:0000313" key="1">
    <source>
        <dbReference type="EMBL" id="ATF10365.1"/>
    </source>
</evidence>
<dbReference type="KEGG" id="elux:BTN50_1950"/>
<dbReference type="RefSeq" id="WP_394336796.1">
    <property type="nucleotide sequence ID" value="NZ_CP020663.1"/>
</dbReference>
<dbReference type="Proteomes" id="UP000218160">
    <property type="component" value="Chromosome 2"/>
</dbReference>
<gene>
    <name evidence="1" type="ORF">BTN50_1950</name>
</gene>
<name>A0A291BBN5_9GAMM</name>
<dbReference type="EMBL" id="CP020663">
    <property type="protein sequence ID" value="ATF10365.1"/>
    <property type="molecule type" value="Genomic_DNA"/>
</dbReference>
<keyword evidence="2" id="KW-1185">Reference proteome</keyword>
<dbReference type="AlphaFoldDB" id="A0A291BBN5"/>
<accession>A0A291BBN5</accession>
<proteinExistence type="predicted"/>
<reference evidence="2" key="1">
    <citation type="submission" date="2017-04" db="EMBL/GenBank/DDBJ databases">
        <title>Genome evolution of the luminous symbionts of deep sea anglerfish.</title>
        <authorList>
            <person name="Hendry T.A."/>
        </authorList>
    </citation>
    <scope>NUCLEOTIDE SEQUENCE [LARGE SCALE GENOMIC DNA]</scope>
</reference>
<organism evidence="1 2">
    <name type="scientific">Candidatus Enterovibrio altilux</name>
    <dbReference type="NCBI Taxonomy" id="1927128"/>
    <lineage>
        <taxon>Bacteria</taxon>
        <taxon>Pseudomonadati</taxon>
        <taxon>Pseudomonadota</taxon>
        <taxon>Gammaproteobacteria</taxon>
        <taxon>Vibrionales</taxon>
        <taxon>Vibrionaceae</taxon>
        <taxon>Enterovibrio</taxon>
    </lineage>
</organism>
<evidence type="ECO:0000313" key="2">
    <source>
        <dbReference type="Proteomes" id="UP000218160"/>
    </source>
</evidence>
<sequence>MLTTLNCVTKPFVLNKRLHSSHQEKTLLFGNEVIRDNVEVSYQKLYGSKQYWQTWLP</sequence>